<evidence type="ECO:0000313" key="1">
    <source>
        <dbReference type="EMBL" id="MBB6212221.1"/>
    </source>
</evidence>
<proteinExistence type="predicted"/>
<sequence>MRPETLSTLSADPVAETAGGLLLGDPVDLWAGLKPLFPDWGSPWGQPPGRLLRPETPEIPSGEPVLWDEPILSFHDSVPGLLSHLFDYTVTPMVRLDGPQEVTAGALMAGQSLAGLEERLTFPLSERREGGPDVAYLLVRLQGQRGTRYYTPDWQGLNRKLRILHWLTPEGRHALARLRLRGMRHEGVEFFGDITVRLANRYLGMFEDFGTHVVRSIRYGACLFQVFEVAAKAVPVVREAIVGDSGSCLVRGPAAFGLSHFTRSPWVTRGSPILSVGDCSGAQAVTQDPLWRDGSGPACLLSSRARALPDRTAVLDRMVACSPVAVSFSCQALSLEDFRADVWTRIMRAGLCQRFPGIRLSGWRQRNAFSLPAFLASAGLTGEDALCKGPGPVVAEVTFVLDLRRSAPLRGHASAPLALPEAGCLALFAVTDPASGEAAEDRIGAAAFDPATVTVPFVDGALCLTTARGDRICLTEGVWLGPQEDGRPGIIGDPARCDGEMLNRHAGLLTGYLHLIGVLQGGGGPAAADPVMRRCAAWLAEVTTGQEGLTGLRWQALRQARGCRALSAVPAPVRERIPVASLVPLLRVCRDVLALHPASTDCAAALHAAEQALHAVYSHWPDIPDPDGLDRRCLTACEAVEQQFAALAALPDLPEQVTGLFSAGAALRQPPDPRRTPHALVPGEEPFVRLWNALLGVRAQVADCRAHIAAARGQMAEAIALLEQEVLAGWECPADPAGEFLAALEALSETLPGISRADRDRLCAGIGAIMALGGPVRVLAGAAASHPERLDGLGLQMRRLLVILGALQACRTAGLALPPVESLTPAVLMAHVGLALTALEPFRVGRTDD</sequence>
<dbReference type="RefSeq" id="WP_184265765.1">
    <property type="nucleotide sequence ID" value="NZ_JACIIX010000018.1"/>
</dbReference>
<accession>A0A7X0DNL2</accession>
<dbReference type="EMBL" id="JACIIX010000018">
    <property type="protein sequence ID" value="MBB6212221.1"/>
    <property type="molecule type" value="Genomic_DNA"/>
</dbReference>
<dbReference type="Proteomes" id="UP000544872">
    <property type="component" value="Unassembled WGS sequence"/>
</dbReference>
<name>A0A7X0DNL2_NOVIT</name>
<reference evidence="1 2" key="1">
    <citation type="submission" date="2020-08" db="EMBL/GenBank/DDBJ databases">
        <title>Genomic Encyclopedia of Type Strains, Phase IV (KMG-IV): sequencing the most valuable type-strain genomes for metagenomic binning, comparative biology and taxonomic classification.</title>
        <authorList>
            <person name="Goeker M."/>
        </authorList>
    </citation>
    <scope>NUCLEOTIDE SEQUENCE [LARGE SCALE GENOMIC DNA]</scope>
    <source>
        <strain evidence="1 2">DSM 11590</strain>
    </source>
</reference>
<gene>
    <name evidence="1" type="ORF">FHS48_003670</name>
</gene>
<comment type="caution">
    <text evidence="1">The sequence shown here is derived from an EMBL/GenBank/DDBJ whole genome shotgun (WGS) entry which is preliminary data.</text>
</comment>
<protein>
    <submittedName>
        <fullName evidence="1">Uncharacterized protein</fullName>
    </submittedName>
</protein>
<keyword evidence="2" id="KW-1185">Reference proteome</keyword>
<organism evidence="1 2">
    <name type="scientific">Novispirillum itersonii</name>
    <name type="common">Aquaspirillum itersonii</name>
    <dbReference type="NCBI Taxonomy" id="189"/>
    <lineage>
        <taxon>Bacteria</taxon>
        <taxon>Pseudomonadati</taxon>
        <taxon>Pseudomonadota</taxon>
        <taxon>Alphaproteobacteria</taxon>
        <taxon>Rhodospirillales</taxon>
        <taxon>Novispirillaceae</taxon>
        <taxon>Novispirillum</taxon>
    </lineage>
</organism>
<dbReference type="AlphaFoldDB" id="A0A7X0DNL2"/>
<evidence type="ECO:0000313" key="2">
    <source>
        <dbReference type="Proteomes" id="UP000544872"/>
    </source>
</evidence>